<keyword evidence="9" id="KW-1185">Reference proteome</keyword>
<dbReference type="EMBL" id="CP014169">
    <property type="protein sequence ID" value="AOH87227.1"/>
    <property type="molecule type" value="Genomic_DNA"/>
</dbReference>
<feature type="active site" evidence="4">
    <location>
        <position position="256"/>
    </location>
</feature>
<dbReference type="GO" id="GO:0016620">
    <property type="term" value="F:oxidoreductase activity, acting on the aldehyde or oxo group of donors, NAD or NADP as acceptor"/>
    <property type="evidence" value="ECO:0007669"/>
    <property type="project" value="InterPro"/>
</dbReference>
<evidence type="ECO:0000313" key="9">
    <source>
        <dbReference type="Proteomes" id="UP000094256"/>
    </source>
</evidence>
<dbReference type="Pfam" id="PF00171">
    <property type="entry name" value="Aldedh"/>
    <property type="match status" value="1"/>
</dbReference>
<geneLocation type="plasmid" evidence="8">
    <name>unnamed</name>
</geneLocation>
<evidence type="ECO:0000259" key="6">
    <source>
        <dbReference type="Pfam" id="PF00171"/>
    </source>
</evidence>
<dbReference type="PANTHER" id="PTHR42986">
    <property type="entry name" value="BENZALDEHYDE DEHYDROGENASE YFMT"/>
    <property type="match status" value="1"/>
</dbReference>
<organism evidence="8 9">
    <name type="scientific">Sphingomonas panacis</name>
    <dbReference type="NCBI Taxonomy" id="1560345"/>
    <lineage>
        <taxon>Bacteria</taxon>
        <taxon>Pseudomonadati</taxon>
        <taxon>Pseudomonadota</taxon>
        <taxon>Alphaproteobacteria</taxon>
        <taxon>Sphingomonadales</taxon>
        <taxon>Sphingomonadaceae</taxon>
        <taxon>Sphingomonas</taxon>
    </lineage>
</organism>
<dbReference type="FunFam" id="3.40.605.10:FF:000007">
    <property type="entry name" value="NAD/NADP-dependent betaine aldehyde dehydrogenase"/>
    <property type="match status" value="1"/>
</dbReference>
<dbReference type="FunFam" id="3.40.309.10:FF:000009">
    <property type="entry name" value="Aldehyde dehydrogenase A"/>
    <property type="match status" value="1"/>
</dbReference>
<keyword evidence="3" id="KW-0520">NAD</keyword>
<dbReference type="InterPro" id="IPR016163">
    <property type="entry name" value="Ald_DH_C"/>
</dbReference>
<dbReference type="InterPro" id="IPR016160">
    <property type="entry name" value="Ald_DH_CS_CYS"/>
</dbReference>
<dbReference type="OrthoDB" id="9761688at2"/>
<comment type="similarity">
    <text evidence="1 5">Belongs to the aldehyde dehydrogenase family.</text>
</comment>
<evidence type="ECO:0000256" key="3">
    <source>
        <dbReference type="ARBA" id="ARBA00023027"/>
    </source>
</evidence>
<dbReference type="EMBL" id="CP014169">
    <property type="protein sequence ID" value="AOH87222.1"/>
    <property type="molecule type" value="Genomic_DNA"/>
</dbReference>
<evidence type="ECO:0000256" key="2">
    <source>
        <dbReference type="ARBA" id="ARBA00023002"/>
    </source>
</evidence>
<dbReference type="PANTHER" id="PTHR42986:SF1">
    <property type="entry name" value="BENZALDEHYDE DEHYDROGENASE YFMT"/>
    <property type="match status" value="1"/>
</dbReference>
<evidence type="ECO:0000256" key="4">
    <source>
        <dbReference type="PROSITE-ProRule" id="PRU10007"/>
    </source>
</evidence>
<proteinExistence type="inferred from homology"/>
<name>A0A1B3ZIH8_9SPHN</name>
<evidence type="ECO:0000313" key="7">
    <source>
        <dbReference type="EMBL" id="AOH87222.1"/>
    </source>
</evidence>
<dbReference type="InterPro" id="IPR029510">
    <property type="entry name" value="Ald_DH_CS_GLU"/>
</dbReference>
<feature type="domain" description="Aldehyde dehydrogenase" evidence="6">
    <location>
        <begin position="22"/>
        <end position="478"/>
    </location>
</feature>
<dbReference type="AlphaFoldDB" id="A0A1B3ZIH8"/>
<sequence>MNIEVHTKAAAWHERIYVGGSWEAGAGGVVDVREPATGDAIATVGMAGPADVDVAVAAAVKAQVAWAETPATERARVLRTAGTLLEERKEEFIEWLVRESGSTRFKAGFEVASLAELYEAAALPTQPEGMVLPSGSAVRMSFARRVPVGVVGVITPWNFPLAMALRAAAPALALGNAVVLKPDPKTPVSGGMLLVGLFEEAGLPPGLFSVLPGGGDVGEALVGHPDVGMISFTGSTAVGRAIGRTAGGMLKKVSLELGGNNALIVLEDADLDKASAAGAFGSFFHQGQVCIASGRHFVHRKIADQYIERLAARANNIVVGDPFRQDVGIGPIISAPQLAKIDRLVQESVGAGASLAAGGTHDGPFYRPTVLAGVTSGMSAFTNEIFGPVAPVTVFDDEDEAVALANDTEYGLSAAVISRSPMRALAVGRRLKSGMVHINDQTAIYEVHAPFGGVKSSGNGARHGSLTNHEEYTVLQWVTINDEPPAYPF</sequence>
<evidence type="ECO:0000313" key="8">
    <source>
        <dbReference type="EMBL" id="AOH87227.1"/>
    </source>
</evidence>
<dbReference type="PROSITE" id="PS00687">
    <property type="entry name" value="ALDEHYDE_DEHYDR_GLU"/>
    <property type="match status" value="1"/>
</dbReference>
<evidence type="ECO:0000256" key="1">
    <source>
        <dbReference type="ARBA" id="ARBA00009986"/>
    </source>
</evidence>
<dbReference type="InterPro" id="IPR016162">
    <property type="entry name" value="Ald_DH_N"/>
</dbReference>
<dbReference type="KEGG" id="span:AWL63_24010"/>
<geneLocation type="plasmid" evidence="9"/>
<keyword evidence="2 5" id="KW-0560">Oxidoreductase</keyword>
<evidence type="ECO:0000256" key="5">
    <source>
        <dbReference type="RuleBase" id="RU003345"/>
    </source>
</evidence>
<dbReference type="InterPro" id="IPR015590">
    <property type="entry name" value="Aldehyde_DH_dom"/>
</dbReference>
<gene>
    <name evidence="7" type="ORF">AWL63_23980</name>
    <name evidence="8" type="ORF">AWL63_24010</name>
</gene>
<dbReference type="KEGG" id="span:AWL63_23980"/>
<dbReference type="Gene3D" id="3.40.309.10">
    <property type="entry name" value="Aldehyde Dehydrogenase, Chain A, domain 2"/>
    <property type="match status" value="1"/>
</dbReference>
<protein>
    <submittedName>
        <fullName evidence="8">Benzaldehyde dehydrogenase</fullName>
    </submittedName>
</protein>
<dbReference type="PROSITE" id="PS00070">
    <property type="entry name" value="ALDEHYDE_DEHYDR_CYS"/>
    <property type="match status" value="1"/>
</dbReference>
<reference evidence="8 9" key="1">
    <citation type="submission" date="2016-01" db="EMBL/GenBank/DDBJ databases">
        <title>Complete genome and mega plasmid sequence of Sphingomonas panacis DCY99 elicits systemic resistance in rice to Xanthomonas oryzae.</title>
        <authorList>
            <person name="Kim Y.J."/>
            <person name="Yang D.C."/>
            <person name="Sing P."/>
        </authorList>
    </citation>
    <scope>NUCLEOTIDE SEQUENCE [LARGE SCALE GENOMIC DNA]</scope>
    <source>
        <strain evidence="8 9">DCY99</strain>
        <plasmid evidence="9">Plasmid</plasmid>
        <plasmid evidence="8">unnamed</plasmid>
    </source>
</reference>
<dbReference type="InterPro" id="IPR016161">
    <property type="entry name" value="Ald_DH/histidinol_DH"/>
</dbReference>
<dbReference type="Proteomes" id="UP000094256">
    <property type="component" value="Plasmid unnamed"/>
</dbReference>
<dbReference type="SUPFAM" id="SSF53720">
    <property type="entry name" value="ALDH-like"/>
    <property type="match status" value="1"/>
</dbReference>
<keyword evidence="8" id="KW-0614">Plasmid</keyword>
<dbReference type="Gene3D" id="3.40.605.10">
    <property type="entry name" value="Aldehyde Dehydrogenase, Chain A, domain 1"/>
    <property type="match status" value="1"/>
</dbReference>
<accession>A0A1B3ZIH8</accession>
<dbReference type="RefSeq" id="WP_069207787.1">
    <property type="nucleotide sequence ID" value="NZ_CP014169.1"/>
</dbReference>